<sequence>QEEEQHQQAKEAAELAKQEEEEKDHIIVTSRGSFSEPNQLTISQNRDESKIMNRGILCALRAGDQESFIKRISNDEMVIPQLVDKQGNSPLPLASSLGHYHIVEHIVRRFGYLSKHENSMRETPLHVAARSGNLSIVKSLVNSTDCSVLSAKSKIGDTALHAALKGKHEDVAFYLVGMKHDVSFNENDDEVSPLYLAVEAGYYKIVRKMLECSCCPSKLASMSSGKSVVHAAMRAKSKDILGIVLSQDSGLVKSRCKEGKTCLSLGASIGFYKGVCYILKEFDKPTSHLCYLTDDDGFTPIHMAAKEGQAKILEELLKHCPDSIELLNNKCQNILHVAAESGKSKIVKYILGLDNQKRLVNEQDANGNTPLHLATKNWHPNVVSMLTWNTEVNLKALNNGGFTALDIAEKKFNNDYILRRRLTWMALISAGAPNGPKLIPLKMSKNKKSEWGYTDKFKDRINTLMVTATLVATVTFAAGFTLPGGYISSAPDLGMAVLVKRTAFKVFLLCDSIAMLSSMVTIMALIWAQLGDVVLIEKAFLVALPLLATALVSMTVAFMAGVSLVVSHIPWLAYFILTLTSVFLLALLLLIVPYVYSYPSQGFLRYIFYFPFILMIYAVSDKEDSSNNND</sequence>
<feature type="repeat" description="ANK" evidence="7">
    <location>
        <begin position="120"/>
        <end position="142"/>
    </location>
</feature>
<dbReference type="Pfam" id="PF12796">
    <property type="entry name" value="Ank_2"/>
    <property type="match status" value="2"/>
</dbReference>
<dbReference type="PROSITE" id="PS50088">
    <property type="entry name" value="ANK_REPEAT"/>
    <property type="match status" value="3"/>
</dbReference>
<feature type="repeat" description="ANK" evidence="7">
    <location>
        <begin position="296"/>
        <end position="319"/>
    </location>
</feature>
<dbReference type="SMART" id="SM00248">
    <property type="entry name" value="ANK"/>
    <property type="match status" value="9"/>
</dbReference>
<dbReference type="InterPro" id="IPR002110">
    <property type="entry name" value="Ankyrin_rpt"/>
</dbReference>
<dbReference type="Proteomes" id="UP000694864">
    <property type="component" value="Chromosome 17"/>
</dbReference>
<dbReference type="SUPFAM" id="SSF48403">
    <property type="entry name" value="Ankyrin repeat"/>
    <property type="match status" value="1"/>
</dbReference>
<feature type="transmembrane region" description="Helical" evidence="9">
    <location>
        <begin position="603"/>
        <end position="620"/>
    </location>
</feature>
<dbReference type="Pfam" id="PF00023">
    <property type="entry name" value="Ank"/>
    <property type="match status" value="1"/>
</dbReference>
<dbReference type="PANTHER" id="PTHR24186">
    <property type="entry name" value="PROTEIN PHOSPHATASE 1 REGULATORY SUBUNIT"/>
    <property type="match status" value="1"/>
</dbReference>
<feature type="transmembrane region" description="Helical" evidence="9">
    <location>
        <begin position="461"/>
        <end position="486"/>
    </location>
</feature>
<evidence type="ECO:0000256" key="4">
    <source>
        <dbReference type="ARBA" id="ARBA00022989"/>
    </source>
</evidence>
<keyword evidence="6 9" id="KW-0472">Membrane</keyword>
<dbReference type="PANTHER" id="PTHR24186:SF46">
    <property type="entry name" value="PROTEIN ACCELERATED CELL DEATH 6-LIKE"/>
    <property type="match status" value="1"/>
</dbReference>
<feature type="transmembrane region" description="Helical" evidence="9">
    <location>
        <begin position="506"/>
        <end position="528"/>
    </location>
</feature>
<evidence type="ECO:0000256" key="3">
    <source>
        <dbReference type="ARBA" id="ARBA00022737"/>
    </source>
</evidence>
<evidence type="ECO:0000256" key="9">
    <source>
        <dbReference type="SAM" id="Phobius"/>
    </source>
</evidence>
<feature type="transmembrane region" description="Helical" evidence="9">
    <location>
        <begin position="571"/>
        <end position="596"/>
    </location>
</feature>
<feature type="transmembrane region" description="Helical" evidence="9">
    <location>
        <begin position="540"/>
        <end position="565"/>
    </location>
</feature>
<feature type="repeat" description="ANK" evidence="7">
    <location>
        <begin position="366"/>
        <end position="386"/>
    </location>
</feature>
<keyword evidence="5 7" id="KW-0040">ANK repeat</keyword>
<keyword evidence="4 9" id="KW-1133">Transmembrane helix</keyword>
<evidence type="ECO:0000256" key="8">
    <source>
        <dbReference type="SAM" id="MobiDB-lite"/>
    </source>
</evidence>
<dbReference type="InterPro" id="IPR026961">
    <property type="entry name" value="PGG_dom"/>
</dbReference>
<organism evidence="11 12">
    <name type="scientific">Camelina sativa</name>
    <name type="common">False flax</name>
    <name type="synonym">Myagrum sativum</name>
    <dbReference type="NCBI Taxonomy" id="90675"/>
    <lineage>
        <taxon>Eukaryota</taxon>
        <taxon>Viridiplantae</taxon>
        <taxon>Streptophyta</taxon>
        <taxon>Embryophyta</taxon>
        <taxon>Tracheophyta</taxon>
        <taxon>Spermatophyta</taxon>
        <taxon>Magnoliopsida</taxon>
        <taxon>eudicotyledons</taxon>
        <taxon>Gunneridae</taxon>
        <taxon>Pentapetalae</taxon>
        <taxon>rosids</taxon>
        <taxon>malvids</taxon>
        <taxon>Brassicales</taxon>
        <taxon>Brassicaceae</taxon>
        <taxon>Camelineae</taxon>
        <taxon>Camelina</taxon>
    </lineage>
</organism>
<protein>
    <submittedName>
        <fullName evidence="12">Protein ACCELERATED CELL DEATH 6</fullName>
    </submittedName>
</protein>
<keyword evidence="2 9" id="KW-0812">Transmembrane</keyword>
<evidence type="ECO:0000256" key="2">
    <source>
        <dbReference type="ARBA" id="ARBA00022692"/>
    </source>
</evidence>
<evidence type="ECO:0000313" key="11">
    <source>
        <dbReference type="Proteomes" id="UP000694864"/>
    </source>
</evidence>
<evidence type="ECO:0000256" key="7">
    <source>
        <dbReference type="PROSITE-ProRule" id="PRU00023"/>
    </source>
</evidence>
<evidence type="ECO:0000313" key="12">
    <source>
        <dbReference type="RefSeq" id="XP_019094360.1"/>
    </source>
</evidence>
<keyword evidence="3" id="KW-0677">Repeat</keyword>
<name>A0ABM1R5S2_CAMSA</name>
<reference evidence="12" key="2">
    <citation type="submission" date="2025-08" db="UniProtKB">
        <authorList>
            <consortium name="RefSeq"/>
        </authorList>
    </citation>
    <scope>IDENTIFICATION</scope>
    <source>
        <tissue evidence="12">Leaf</tissue>
    </source>
</reference>
<evidence type="ECO:0000256" key="1">
    <source>
        <dbReference type="ARBA" id="ARBA00004141"/>
    </source>
</evidence>
<dbReference type="RefSeq" id="XP_019094360.1">
    <property type="nucleotide sequence ID" value="XM_019238815.1"/>
</dbReference>
<gene>
    <name evidence="12" type="primary">LOC104754486</name>
</gene>
<dbReference type="PROSITE" id="PS50297">
    <property type="entry name" value="ANK_REP_REGION"/>
    <property type="match status" value="3"/>
</dbReference>
<proteinExistence type="predicted"/>
<evidence type="ECO:0000256" key="5">
    <source>
        <dbReference type="ARBA" id="ARBA00023043"/>
    </source>
</evidence>
<dbReference type="GeneID" id="104754486"/>
<accession>A0ABM1R5S2</accession>
<dbReference type="Gene3D" id="1.25.40.20">
    <property type="entry name" value="Ankyrin repeat-containing domain"/>
    <property type="match status" value="2"/>
</dbReference>
<evidence type="ECO:0000256" key="6">
    <source>
        <dbReference type="ARBA" id="ARBA00023136"/>
    </source>
</evidence>
<feature type="region of interest" description="Disordered" evidence="8">
    <location>
        <begin position="1"/>
        <end position="25"/>
    </location>
</feature>
<dbReference type="InterPro" id="IPR036770">
    <property type="entry name" value="Ankyrin_rpt-contain_sf"/>
</dbReference>
<feature type="non-terminal residue" evidence="12">
    <location>
        <position position="1"/>
    </location>
</feature>
<evidence type="ECO:0000259" key="10">
    <source>
        <dbReference type="Pfam" id="PF13962"/>
    </source>
</evidence>
<dbReference type="Pfam" id="PF13962">
    <property type="entry name" value="PGG"/>
    <property type="match status" value="1"/>
</dbReference>
<keyword evidence="11" id="KW-1185">Reference proteome</keyword>
<feature type="domain" description="PGG" evidence="10">
    <location>
        <begin position="456"/>
        <end position="564"/>
    </location>
</feature>
<reference evidence="11" key="1">
    <citation type="journal article" date="2014" name="Nat. Commun.">
        <title>The emerging biofuel crop Camelina sativa retains a highly undifferentiated hexaploid genome structure.</title>
        <authorList>
            <person name="Kagale S."/>
            <person name="Koh C."/>
            <person name="Nixon J."/>
            <person name="Bollina V."/>
            <person name="Clarke W.E."/>
            <person name="Tuteja R."/>
            <person name="Spillane C."/>
            <person name="Robinson S.J."/>
            <person name="Links M.G."/>
            <person name="Clarke C."/>
            <person name="Higgins E.E."/>
            <person name="Huebert T."/>
            <person name="Sharpe A.G."/>
            <person name="Parkin I.A."/>
        </authorList>
    </citation>
    <scope>NUCLEOTIDE SEQUENCE [LARGE SCALE GENOMIC DNA]</scope>
    <source>
        <strain evidence="11">cv. DH55</strain>
    </source>
</reference>
<comment type="subcellular location">
    <subcellularLocation>
        <location evidence="1">Membrane</location>
        <topology evidence="1">Multi-pass membrane protein</topology>
    </subcellularLocation>
</comment>